<keyword evidence="5" id="KW-0136">Cellulose degradation</keyword>
<keyword evidence="10" id="KW-1185">Reference proteome</keyword>
<evidence type="ECO:0000256" key="6">
    <source>
        <dbReference type="ARBA" id="ARBA00023295"/>
    </source>
</evidence>
<evidence type="ECO:0000313" key="9">
    <source>
        <dbReference type="EMBL" id="WFR95527.1"/>
    </source>
</evidence>
<dbReference type="PRINTS" id="PR00735">
    <property type="entry name" value="GLHYDRLASE8"/>
</dbReference>
<dbReference type="InterPro" id="IPR008928">
    <property type="entry name" value="6-hairpin_glycosidase_sf"/>
</dbReference>
<keyword evidence="6" id="KW-0326">Glycosidase</keyword>
<keyword evidence="8" id="KW-0732">Signal</keyword>
<dbReference type="GO" id="GO:0030245">
    <property type="term" value="P:cellulose catabolic process"/>
    <property type="evidence" value="ECO:0007669"/>
    <property type="project" value="UniProtKB-KW"/>
</dbReference>
<name>A0AAF1K4C4_9HYPH</name>
<sequence length="350" mass="38145">MTLRQVAACIIGALFLFVCDNPAGAQEPMIQTQSWQAYKAKFLDPSGRIVDDGNSGISHSEGQGYGLLLAYLSESPADFEQIWYFTRTELLIRDDGLAAWSWSPDKTPHVNDINDATDGDLLIAYALARAGAAWSRADYTQAATKIAATLLDKAVVESGGRTLLLPGVSGFAAADRADGPVINPSYWIFEAFPLMNALVPSPKWQQLFDDGHVLISQMQFGKEKLPADWVSLKRQAKPAEGFVPEFGYNSIRIPLYLMRGGIDDKDMLGRLQSGMSAADGSIRLIDLNNDSVKATLDDPGYQIINHIMACMLVGTKLPASAKSFVPTLYFPSTLHLLGLAFVAEKHPECL</sequence>
<evidence type="ECO:0000256" key="5">
    <source>
        <dbReference type="ARBA" id="ARBA00023001"/>
    </source>
</evidence>
<protein>
    <recommendedName>
        <fullName evidence="3">cellulase</fullName>
        <ecNumber evidence="3">3.2.1.4</ecNumber>
    </recommendedName>
</protein>
<dbReference type="RefSeq" id="WP_111216288.1">
    <property type="nucleotide sequence ID" value="NZ_CP117255.1"/>
</dbReference>
<proteinExistence type="inferred from homology"/>
<dbReference type="GO" id="GO:0008810">
    <property type="term" value="F:cellulase activity"/>
    <property type="evidence" value="ECO:0007669"/>
    <property type="project" value="UniProtKB-EC"/>
</dbReference>
<dbReference type="AlphaFoldDB" id="A0AAF1K4C4"/>
<dbReference type="EC" id="3.2.1.4" evidence="3"/>
<evidence type="ECO:0000256" key="4">
    <source>
        <dbReference type="ARBA" id="ARBA00022801"/>
    </source>
</evidence>
<dbReference type="SUPFAM" id="SSF48208">
    <property type="entry name" value="Six-hairpin glycosidases"/>
    <property type="match status" value="1"/>
</dbReference>
<dbReference type="Proteomes" id="UP000249499">
    <property type="component" value="Chromosome"/>
</dbReference>
<comment type="catalytic activity">
    <reaction evidence="1">
        <text>Endohydrolysis of (1-&gt;4)-beta-D-glucosidic linkages in cellulose, lichenin and cereal beta-D-glucans.</text>
        <dbReference type="EC" id="3.2.1.4"/>
    </reaction>
</comment>
<reference evidence="9 10" key="1">
    <citation type="journal article" date="2018" name="Sci. Rep.">
        <title>Rhizobium tumorigenes sp. nov., a novel plant tumorigenic bacterium isolated from cane gall tumors on thornless blackberry.</title>
        <authorList>
            <person name="Kuzmanovi N."/>
            <person name="Smalla K."/>
            <person name="Gronow S."/>
            <person name="PuBawska J."/>
        </authorList>
    </citation>
    <scope>NUCLEOTIDE SEQUENCE [LARGE SCALE GENOMIC DNA]</scope>
    <source>
        <strain evidence="9 10">1078</strain>
    </source>
</reference>
<comment type="similarity">
    <text evidence="2">Belongs to the glycosyl hydrolase 8 (cellulase D) family.</text>
</comment>
<dbReference type="InterPro" id="IPR002037">
    <property type="entry name" value="Glyco_hydro_8"/>
</dbReference>
<feature type="chain" id="PRO_5041937013" description="cellulase" evidence="8">
    <location>
        <begin position="26"/>
        <end position="350"/>
    </location>
</feature>
<dbReference type="EMBL" id="CP117255">
    <property type="protein sequence ID" value="WFR95527.1"/>
    <property type="molecule type" value="Genomic_DNA"/>
</dbReference>
<dbReference type="KEGG" id="rtu:PR017_17480"/>
<dbReference type="Pfam" id="PF01270">
    <property type="entry name" value="Glyco_hydro_8"/>
    <property type="match status" value="1"/>
</dbReference>
<gene>
    <name evidence="9" type="ORF">PR017_17480</name>
</gene>
<organism evidence="9 10">
    <name type="scientific">Rhizobium tumorigenes</name>
    <dbReference type="NCBI Taxonomy" id="2041385"/>
    <lineage>
        <taxon>Bacteria</taxon>
        <taxon>Pseudomonadati</taxon>
        <taxon>Pseudomonadota</taxon>
        <taxon>Alphaproteobacteria</taxon>
        <taxon>Hyphomicrobiales</taxon>
        <taxon>Rhizobiaceae</taxon>
        <taxon>Rhizobium/Agrobacterium group</taxon>
        <taxon>Rhizobium</taxon>
    </lineage>
</organism>
<keyword evidence="7" id="KW-0624">Polysaccharide degradation</keyword>
<keyword evidence="7" id="KW-0119">Carbohydrate metabolism</keyword>
<keyword evidence="4 9" id="KW-0378">Hydrolase</keyword>
<evidence type="ECO:0000256" key="2">
    <source>
        <dbReference type="ARBA" id="ARBA00009209"/>
    </source>
</evidence>
<evidence type="ECO:0000256" key="1">
    <source>
        <dbReference type="ARBA" id="ARBA00000966"/>
    </source>
</evidence>
<evidence type="ECO:0000256" key="7">
    <source>
        <dbReference type="ARBA" id="ARBA00023326"/>
    </source>
</evidence>
<dbReference type="InterPro" id="IPR012341">
    <property type="entry name" value="6hp_glycosidase-like_sf"/>
</dbReference>
<evidence type="ECO:0000256" key="3">
    <source>
        <dbReference type="ARBA" id="ARBA00012601"/>
    </source>
</evidence>
<evidence type="ECO:0000313" key="10">
    <source>
        <dbReference type="Proteomes" id="UP000249499"/>
    </source>
</evidence>
<evidence type="ECO:0000256" key="8">
    <source>
        <dbReference type="SAM" id="SignalP"/>
    </source>
</evidence>
<feature type="signal peptide" evidence="8">
    <location>
        <begin position="1"/>
        <end position="25"/>
    </location>
</feature>
<reference evidence="10" key="2">
    <citation type="journal article" date="2023" name="MicrobiologyOpen">
        <title>Genomics of the tumorigenes clade of the family Rhizobiaceae and description of Rhizobium rhododendri sp. nov.</title>
        <authorList>
            <person name="Kuzmanovic N."/>
            <person name="diCenzo G.C."/>
            <person name="Bunk B."/>
            <person name="Sproeer C."/>
            <person name="Fruehling A."/>
            <person name="Neumann-Schaal M."/>
            <person name="Overmann J."/>
            <person name="Smalla K."/>
        </authorList>
    </citation>
    <scope>NUCLEOTIDE SEQUENCE [LARGE SCALE GENOMIC DNA]</scope>
    <source>
        <strain evidence="10">1078</strain>
    </source>
</reference>
<dbReference type="Gene3D" id="1.50.10.10">
    <property type="match status" value="1"/>
</dbReference>
<accession>A0AAF1K4C4</accession>